<evidence type="ECO:0000313" key="3">
    <source>
        <dbReference type="Proteomes" id="UP000319411"/>
    </source>
</evidence>
<evidence type="ECO:0000256" key="1">
    <source>
        <dbReference type="SAM" id="SignalP"/>
    </source>
</evidence>
<name>A0A518X9J5_9GAMM</name>
<feature type="chain" id="PRO_5022214674" description="SH3 domain-containing protein" evidence="1">
    <location>
        <begin position="19"/>
        <end position="216"/>
    </location>
</feature>
<dbReference type="OrthoDB" id="6627459at2"/>
<proteinExistence type="predicted"/>
<keyword evidence="1" id="KW-0732">Signal</keyword>
<gene>
    <name evidence="2" type="ORF">D8B20_02645</name>
</gene>
<dbReference type="Proteomes" id="UP000319411">
    <property type="component" value="Chromosome"/>
</dbReference>
<feature type="signal peptide" evidence="1">
    <location>
        <begin position="1"/>
        <end position="18"/>
    </location>
</feature>
<organism evidence="2 3">
    <name type="scientific">Candidatus Pantoea soli</name>
    <dbReference type="NCBI Taxonomy" id="3098669"/>
    <lineage>
        <taxon>Bacteria</taxon>
        <taxon>Pseudomonadati</taxon>
        <taxon>Pseudomonadota</taxon>
        <taxon>Gammaproteobacteria</taxon>
        <taxon>Enterobacterales</taxon>
        <taxon>Erwiniaceae</taxon>
        <taxon>Pantoea</taxon>
    </lineage>
</organism>
<dbReference type="RefSeq" id="WP_145886868.1">
    <property type="nucleotide sequence ID" value="NZ_CP032702.1"/>
</dbReference>
<sequence length="216" mass="24628">MKWIPLFFIVFAASGQMAVSSEVVKNGTLQAYWLPHWHNNVNSPELLLRFSTDQKNSAAIIINISGVDKIKNFIAKEFSYIPDEFFKYKEGHVEQYGSLKFSGLFSTKECDARIYQATLISFTTQQTKKNFTDNGCDNYPWLITMMLRDGIQQAELHSEPLPDSEKVAVISSQTPLVKVRTVNQDWFYVANYDESQPELTGKTAGYIQSTFLEPVN</sequence>
<dbReference type="KEGG" id="pdis:D8B20_02645"/>
<dbReference type="AlphaFoldDB" id="A0A518X9J5"/>
<evidence type="ECO:0000313" key="2">
    <source>
        <dbReference type="EMBL" id="QDY40869.1"/>
    </source>
</evidence>
<keyword evidence="3" id="KW-1185">Reference proteome</keyword>
<accession>A0A518X9J5</accession>
<protein>
    <recommendedName>
        <fullName evidence="4">SH3 domain-containing protein</fullName>
    </recommendedName>
</protein>
<dbReference type="EMBL" id="CP032702">
    <property type="protein sequence ID" value="QDY40869.1"/>
    <property type="molecule type" value="Genomic_DNA"/>
</dbReference>
<reference evidence="2 3" key="1">
    <citation type="submission" date="2018-10" db="EMBL/GenBank/DDBJ databases">
        <title>Genome Sequencing of Pantoea dispersa DSM 32899.</title>
        <authorList>
            <person name="Nawrath M."/>
            <person name="Ottenheim C."/>
            <person name="Wilm A."/>
            <person name="Zimmermann W."/>
            <person name="Wu J.C."/>
        </authorList>
    </citation>
    <scope>NUCLEOTIDE SEQUENCE [LARGE SCALE GENOMIC DNA]</scope>
    <source>
        <strain evidence="2 3">DSM 32899</strain>
    </source>
</reference>
<evidence type="ECO:0008006" key="4">
    <source>
        <dbReference type="Google" id="ProtNLM"/>
    </source>
</evidence>